<evidence type="ECO:0000313" key="2">
    <source>
        <dbReference type="EMBL" id="TMW67681.1"/>
    </source>
</evidence>
<dbReference type="AlphaFoldDB" id="A0A8K1FLZ6"/>
<dbReference type="EMBL" id="SPLM01000004">
    <property type="protein sequence ID" value="TMW67681.1"/>
    <property type="molecule type" value="Genomic_DNA"/>
</dbReference>
<name>A0A8K1FLZ6_PYTOL</name>
<protein>
    <submittedName>
        <fullName evidence="2">Uncharacterized protein</fullName>
    </submittedName>
</protein>
<evidence type="ECO:0000256" key="1">
    <source>
        <dbReference type="SAM" id="SignalP"/>
    </source>
</evidence>
<organism evidence="2 3">
    <name type="scientific">Pythium oligandrum</name>
    <name type="common">Mycoparasitic fungus</name>
    <dbReference type="NCBI Taxonomy" id="41045"/>
    <lineage>
        <taxon>Eukaryota</taxon>
        <taxon>Sar</taxon>
        <taxon>Stramenopiles</taxon>
        <taxon>Oomycota</taxon>
        <taxon>Peronosporomycetes</taxon>
        <taxon>Pythiales</taxon>
        <taxon>Pythiaceae</taxon>
        <taxon>Pythium</taxon>
    </lineage>
</organism>
<reference evidence="2" key="1">
    <citation type="submission" date="2019-03" db="EMBL/GenBank/DDBJ databases">
        <title>Long read genome sequence of the mycoparasitic Pythium oligandrum ATCC 38472 isolated from sugarbeet rhizosphere.</title>
        <authorList>
            <person name="Gaulin E."/>
        </authorList>
    </citation>
    <scope>NUCLEOTIDE SEQUENCE</scope>
    <source>
        <strain evidence="2">ATCC 38472_TT</strain>
    </source>
</reference>
<feature type="chain" id="PRO_5035452574" evidence="1">
    <location>
        <begin position="24"/>
        <end position="171"/>
    </location>
</feature>
<sequence>MKYSIALAATIAALVSTIEPTSAASIAISSDAAPKLPSPTEALDTVKNIDLPKGVTLSGTVEPIQAPASVKNTNDKKEADITDNQIAIADDKQGNQEWYGGGLGWGGWGGLGWGGWGRWGGWGGFGPYRFSYSCGGLGGWAYPLGYWNAFGAGLYGGGCGLGLAWGGLYYC</sequence>
<evidence type="ECO:0000313" key="3">
    <source>
        <dbReference type="Proteomes" id="UP000794436"/>
    </source>
</evidence>
<keyword evidence="3" id="KW-1185">Reference proteome</keyword>
<gene>
    <name evidence="2" type="ORF">Poli38472_011301</name>
</gene>
<accession>A0A8K1FLZ6</accession>
<feature type="signal peptide" evidence="1">
    <location>
        <begin position="1"/>
        <end position="23"/>
    </location>
</feature>
<dbReference type="Proteomes" id="UP000794436">
    <property type="component" value="Unassembled WGS sequence"/>
</dbReference>
<comment type="caution">
    <text evidence="2">The sequence shown here is derived from an EMBL/GenBank/DDBJ whole genome shotgun (WGS) entry which is preliminary data.</text>
</comment>
<proteinExistence type="predicted"/>
<dbReference type="OrthoDB" id="122289at2759"/>
<keyword evidence="1" id="KW-0732">Signal</keyword>